<proteinExistence type="predicted"/>
<accession>A0ABZ3DBH7</accession>
<name>A0ABZ3DBH7_9PROT</name>
<gene>
    <name evidence="1" type="ORF">AAC691_06915</name>
</gene>
<dbReference type="EMBL" id="CP152276">
    <property type="protein sequence ID" value="XAE45173.1"/>
    <property type="molecule type" value="Genomic_DNA"/>
</dbReference>
<dbReference type="Proteomes" id="UP001449795">
    <property type="component" value="Chromosome"/>
</dbReference>
<organism evidence="1 2">
    <name type="scientific">Nguyenibacter vanlangensis</name>
    <dbReference type="NCBI Taxonomy" id="1216886"/>
    <lineage>
        <taxon>Bacteria</taxon>
        <taxon>Pseudomonadati</taxon>
        <taxon>Pseudomonadota</taxon>
        <taxon>Alphaproteobacteria</taxon>
        <taxon>Acetobacterales</taxon>
        <taxon>Acetobacteraceae</taxon>
        <taxon>Nguyenibacter</taxon>
    </lineage>
</organism>
<protein>
    <submittedName>
        <fullName evidence="1">Uncharacterized protein</fullName>
    </submittedName>
</protein>
<evidence type="ECO:0000313" key="1">
    <source>
        <dbReference type="EMBL" id="XAE45173.1"/>
    </source>
</evidence>
<dbReference type="RefSeq" id="WP_342630313.1">
    <property type="nucleotide sequence ID" value="NZ_CP152276.1"/>
</dbReference>
<reference evidence="1 2" key="1">
    <citation type="submission" date="2024-04" db="EMBL/GenBank/DDBJ databases">
        <title>Complete genome sequence of Nguyenibacter vanlangesis HBCM-1154, a strain capable of nitrogen fixation, IAA production, and phosphorus solubilization isolated from sugarcane soil.</title>
        <authorList>
            <person name="MY HANH P."/>
        </authorList>
    </citation>
    <scope>NUCLEOTIDE SEQUENCE [LARGE SCALE GENOMIC DNA]</scope>
    <source>
        <strain evidence="1 2">HBCM 1154</strain>
    </source>
</reference>
<sequence>MTLCPWRLAADAIAKPKPEFAPVMKKVFGDMLGVLLLIARSY</sequence>
<evidence type="ECO:0000313" key="2">
    <source>
        <dbReference type="Proteomes" id="UP001449795"/>
    </source>
</evidence>
<keyword evidence="2" id="KW-1185">Reference proteome</keyword>